<dbReference type="SUPFAM" id="SSF75304">
    <property type="entry name" value="Amidase signature (AS) enzymes"/>
    <property type="match status" value="1"/>
</dbReference>
<sequence length="452" mass="45999">MPNDAVLDGSIRGLRTLYDDGKASPVDVVEAALRRVAGDRLRAVAHPRAGRARAEAALAAERLSAGRALGPLDGVPVAVKSMIAMEGMPQDAGSRVLSGAVASGDASVVAALRRAGAVVVASTTQDEFALTTLGPARNPFDATRTAGGSSGGSAAAVRAGMCFAALGTDTGGSVRIPAACCAVVGLKPTYGLLPTDGIVPLAWSLDHAGPIGRTVEDVAVTLDALLAGTGRGGDAVRAGDAVSGAPARLAGMRIAVPSEDYLDVVDPHLREEFTAAVDAARAAGAEPVTADLPDQEDVKAVHWPVLSAEMAAYHLRRFGEPDDRYGPAMRDGILAGAEVGTGAYLAAQRGRMLLRARLDEILAGADVIALPTMAVDPPPLGRTEVELAGRPEDAVAAMVRLTSLANHTGHPALSVPPGTAPADRPAGIQLIARHYAEHDLLAAGAAFESLGR</sequence>
<dbReference type="PANTHER" id="PTHR11895:SF176">
    <property type="entry name" value="AMIDASE AMID-RELATED"/>
    <property type="match status" value="1"/>
</dbReference>
<evidence type="ECO:0000259" key="1">
    <source>
        <dbReference type="Pfam" id="PF01425"/>
    </source>
</evidence>
<evidence type="ECO:0000313" key="3">
    <source>
        <dbReference type="Proteomes" id="UP001049518"/>
    </source>
</evidence>
<name>A0ABX8QTC7_9ACTN</name>
<dbReference type="InterPro" id="IPR000120">
    <property type="entry name" value="Amidase"/>
</dbReference>
<feature type="domain" description="Amidase" evidence="1">
    <location>
        <begin position="27"/>
        <end position="441"/>
    </location>
</feature>
<gene>
    <name evidence="2" type="ORF">AGRA3207_002292</name>
</gene>
<proteinExistence type="predicted"/>
<keyword evidence="3" id="KW-1185">Reference proteome</keyword>
<dbReference type="Proteomes" id="UP001049518">
    <property type="component" value="Chromosome"/>
</dbReference>
<accession>A0ABX8QTC7</accession>
<dbReference type="InterPro" id="IPR023631">
    <property type="entry name" value="Amidase_dom"/>
</dbReference>
<dbReference type="PANTHER" id="PTHR11895">
    <property type="entry name" value="TRANSAMIDASE"/>
    <property type="match status" value="1"/>
</dbReference>
<dbReference type="Gene3D" id="3.90.1300.10">
    <property type="entry name" value="Amidase signature (AS) domain"/>
    <property type="match status" value="1"/>
</dbReference>
<evidence type="ECO:0000313" key="2">
    <source>
        <dbReference type="EMBL" id="QXJ21439.1"/>
    </source>
</evidence>
<protein>
    <submittedName>
        <fullName evidence="2">Amidase</fullName>
    </submittedName>
</protein>
<dbReference type="RefSeq" id="WP_231334590.1">
    <property type="nucleotide sequence ID" value="NZ_CP059572.1"/>
</dbReference>
<organism evidence="2 3">
    <name type="scientific">Actinomadura graeca</name>
    <dbReference type="NCBI Taxonomy" id="2750812"/>
    <lineage>
        <taxon>Bacteria</taxon>
        <taxon>Bacillati</taxon>
        <taxon>Actinomycetota</taxon>
        <taxon>Actinomycetes</taxon>
        <taxon>Streptosporangiales</taxon>
        <taxon>Thermomonosporaceae</taxon>
        <taxon>Actinomadura</taxon>
    </lineage>
</organism>
<dbReference type="Pfam" id="PF01425">
    <property type="entry name" value="Amidase"/>
    <property type="match status" value="1"/>
</dbReference>
<dbReference type="InterPro" id="IPR036928">
    <property type="entry name" value="AS_sf"/>
</dbReference>
<dbReference type="EMBL" id="CP059572">
    <property type="protein sequence ID" value="QXJ21439.1"/>
    <property type="molecule type" value="Genomic_DNA"/>
</dbReference>
<reference evidence="2" key="1">
    <citation type="submission" date="2020-07" db="EMBL/GenBank/DDBJ databases">
        <authorList>
            <person name="Tarantini F.S."/>
            <person name="Hong K.W."/>
            <person name="Chan K.G."/>
        </authorList>
    </citation>
    <scope>NUCLEOTIDE SEQUENCE</scope>
    <source>
        <strain evidence="2">32-07</strain>
    </source>
</reference>